<accession>A0A1H7G0X1</accession>
<evidence type="ECO:0008006" key="3">
    <source>
        <dbReference type="Google" id="ProtNLM"/>
    </source>
</evidence>
<evidence type="ECO:0000313" key="2">
    <source>
        <dbReference type="Proteomes" id="UP000198620"/>
    </source>
</evidence>
<dbReference type="STRING" id="1233.SAMN05216387_101108"/>
<name>A0A1H7G0X1_9PROT</name>
<dbReference type="AlphaFoldDB" id="A0A1H7G0X1"/>
<dbReference type="EMBL" id="FOBH01000001">
    <property type="protein sequence ID" value="SEK30452.1"/>
    <property type="molecule type" value="Genomic_DNA"/>
</dbReference>
<keyword evidence="2" id="KW-1185">Reference proteome</keyword>
<reference evidence="1 2" key="1">
    <citation type="submission" date="2016-10" db="EMBL/GenBank/DDBJ databases">
        <authorList>
            <person name="de Groot N.N."/>
        </authorList>
    </citation>
    <scope>NUCLEOTIDE SEQUENCE [LARGE SCALE GENOMIC DNA]</scope>
    <source>
        <strain evidence="1 2">Nv1</strain>
    </source>
</reference>
<organism evidence="1 2">
    <name type="scientific">Nitrosovibrio tenuis</name>
    <dbReference type="NCBI Taxonomy" id="1233"/>
    <lineage>
        <taxon>Bacteria</taxon>
        <taxon>Pseudomonadati</taxon>
        <taxon>Pseudomonadota</taxon>
        <taxon>Betaproteobacteria</taxon>
        <taxon>Nitrosomonadales</taxon>
        <taxon>Nitrosomonadaceae</taxon>
        <taxon>Nitrosovibrio</taxon>
    </lineage>
</organism>
<dbReference type="GO" id="GO:0005975">
    <property type="term" value="P:carbohydrate metabolic process"/>
    <property type="evidence" value="ECO:0007669"/>
    <property type="project" value="InterPro"/>
</dbReference>
<dbReference type="CDD" id="cd10933">
    <property type="entry name" value="CE4_u9"/>
    <property type="match status" value="1"/>
</dbReference>
<gene>
    <name evidence="1" type="ORF">SAMN05216387_101108</name>
</gene>
<dbReference type="Gene3D" id="3.20.20.370">
    <property type="entry name" value="Glycoside hydrolase/deacetylase"/>
    <property type="match status" value="1"/>
</dbReference>
<protein>
    <recommendedName>
        <fullName evidence="3">Polysaccharide deacetylase</fullName>
    </recommendedName>
</protein>
<evidence type="ECO:0000313" key="1">
    <source>
        <dbReference type="EMBL" id="SEK30452.1"/>
    </source>
</evidence>
<proteinExistence type="predicted"/>
<dbReference type="SUPFAM" id="SSF88713">
    <property type="entry name" value="Glycoside hydrolase/deacetylase"/>
    <property type="match status" value="1"/>
</dbReference>
<dbReference type="RefSeq" id="WP_090825784.1">
    <property type="nucleotide sequence ID" value="NZ_FOBH01000001.1"/>
</dbReference>
<dbReference type="OrthoDB" id="8597776at2"/>
<dbReference type="InterPro" id="IPR011330">
    <property type="entry name" value="Glyco_hydro/deAcase_b/a-brl"/>
</dbReference>
<dbReference type="Proteomes" id="UP000198620">
    <property type="component" value="Unassembled WGS sequence"/>
</dbReference>
<sequence length="320" mass="36195">MLDVFFTVDVEVWCDGWDGIDAKFPSAFQRYVYGPTSRGNYGLPYQLYQLREHGLTGVFFVESLFSTRFGPDPLAEIIGLIQKHGHEIQLHLHTEWVDESRQPLLDSIAGKKQFLRYFSLDEQTILIQAGAKLIELAGAPIVKAFRAGSFGFNRDTLHALARNRITFDSSYNASMFGRDSGVSPGVMLVEPAECEDVYEYPMTVFRSSARSLRHVQLTACSYGEMEGLLWQALESGRKAFVILSHNFELLNGGMNRPDDIVVTRFRKLCSFLDRHRDCFHVRGFNGLVPDLACSQPAPLVSPVWKTGLRMLEQGIRRGFN</sequence>